<feature type="region of interest" description="Disordered" evidence="14">
    <location>
        <begin position="511"/>
        <end position="550"/>
    </location>
</feature>
<keyword evidence="7 16" id="KW-0418">Kinase</keyword>
<dbReference type="SMART" id="SM00220">
    <property type="entry name" value="S_TKc"/>
    <property type="match status" value="1"/>
</dbReference>
<dbReference type="InterPro" id="IPR017441">
    <property type="entry name" value="Protein_kinase_ATP_BS"/>
</dbReference>
<evidence type="ECO:0000256" key="10">
    <source>
        <dbReference type="ARBA" id="ARBA00023277"/>
    </source>
</evidence>
<keyword evidence="5" id="KW-0808">Transferase</keyword>
<dbReference type="PROSITE" id="PS00107">
    <property type="entry name" value="PROTEIN_KINASE_ATP"/>
    <property type="match status" value="1"/>
</dbReference>
<dbReference type="Gene3D" id="3.30.200.20">
    <property type="entry name" value="Phosphorylase Kinase, domain 1"/>
    <property type="match status" value="1"/>
</dbReference>
<dbReference type="Pfam" id="PF00069">
    <property type="entry name" value="Pkinase"/>
    <property type="match status" value="1"/>
</dbReference>
<dbReference type="InterPro" id="IPR032270">
    <property type="entry name" value="AMPK_C"/>
</dbReference>
<dbReference type="PROSITE" id="PS50011">
    <property type="entry name" value="PROTEIN_KINASE_DOM"/>
    <property type="match status" value="1"/>
</dbReference>
<dbReference type="InParanoid" id="A0A5J5F947"/>
<dbReference type="FunFam" id="3.30.200.20:FF:000236">
    <property type="entry name" value="Non-specific serine/threonine protein kinase"/>
    <property type="match status" value="1"/>
</dbReference>
<evidence type="ECO:0000256" key="3">
    <source>
        <dbReference type="ARBA" id="ARBA00012513"/>
    </source>
</evidence>
<dbReference type="EC" id="2.7.11.1" evidence="3"/>
<feature type="region of interest" description="Disordered" evidence="14">
    <location>
        <begin position="575"/>
        <end position="598"/>
    </location>
</feature>
<dbReference type="Pfam" id="PF16579">
    <property type="entry name" value="AdenylateSensor"/>
    <property type="match status" value="2"/>
</dbReference>
<comment type="catalytic activity">
    <reaction evidence="12">
        <text>L-seryl-[protein] + ATP = O-phospho-L-seryl-[protein] + ADP + H(+)</text>
        <dbReference type="Rhea" id="RHEA:17989"/>
        <dbReference type="Rhea" id="RHEA-COMP:9863"/>
        <dbReference type="Rhea" id="RHEA-COMP:11604"/>
        <dbReference type="ChEBI" id="CHEBI:15378"/>
        <dbReference type="ChEBI" id="CHEBI:29999"/>
        <dbReference type="ChEBI" id="CHEBI:30616"/>
        <dbReference type="ChEBI" id="CHEBI:83421"/>
        <dbReference type="ChEBI" id="CHEBI:456216"/>
        <dbReference type="EC" id="2.7.11.1"/>
    </reaction>
</comment>
<dbReference type="CDD" id="cd14079">
    <property type="entry name" value="STKc_AMPK_alpha"/>
    <property type="match status" value="1"/>
</dbReference>
<evidence type="ECO:0000313" key="17">
    <source>
        <dbReference type="Proteomes" id="UP000326924"/>
    </source>
</evidence>
<feature type="region of interest" description="Disordered" evidence="14">
    <location>
        <begin position="1"/>
        <end position="60"/>
    </location>
</feature>
<dbReference type="FunFam" id="1.10.8.10:FF:000069">
    <property type="entry name" value="Non-specific serine/threonine protein kinase"/>
    <property type="match status" value="1"/>
</dbReference>
<dbReference type="OrthoDB" id="193931at2759"/>
<dbReference type="Gene3D" id="1.10.510.10">
    <property type="entry name" value="Transferase(Phosphotransferase) domain 1"/>
    <property type="match status" value="1"/>
</dbReference>
<dbReference type="GO" id="GO:0005634">
    <property type="term" value="C:nucleus"/>
    <property type="evidence" value="ECO:0007669"/>
    <property type="project" value="UniProtKB-SubCell"/>
</dbReference>
<dbReference type="InterPro" id="IPR011009">
    <property type="entry name" value="Kinase-like_dom_sf"/>
</dbReference>
<reference evidence="16 17" key="1">
    <citation type="submission" date="2019-09" db="EMBL/GenBank/DDBJ databases">
        <title>Draft genome of the ectomycorrhizal ascomycete Sphaerosporella brunnea.</title>
        <authorList>
            <consortium name="DOE Joint Genome Institute"/>
            <person name="Benucci G.M."/>
            <person name="Marozzi G."/>
            <person name="Antonielli L."/>
            <person name="Sanchez S."/>
            <person name="Marco P."/>
            <person name="Wang X."/>
            <person name="Falini L.B."/>
            <person name="Barry K."/>
            <person name="Haridas S."/>
            <person name="Lipzen A."/>
            <person name="Labutti K."/>
            <person name="Grigoriev I.V."/>
            <person name="Murat C."/>
            <person name="Martin F."/>
            <person name="Albertini E."/>
            <person name="Donnini D."/>
            <person name="Bonito G."/>
        </authorList>
    </citation>
    <scope>NUCLEOTIDE SEQUENCE [LARGE SCALE GENOMIC DNA]</scope>
    <source>
        <strain evidence="16 17">Sb_GMNB300</strain>
    </source>
</reference>
<evidence type="ECO:0000313" key="16">
    <source>
        <dbReference type="EMBL" id="KAA8913467.1"/>
    </source>
</evidence>
<evidence type="ECO:0000256" key="1">
    <source>
        <dbReference type="ARBA" id="ARBA00004123"/>
    </source>
</evidence>
<dbReference type="Pfam" id="PF08587">
    <property type="entry name" value="UBA_2"/>
    <property type="match status" value="1"/>
</dbReference>
<feature type="region of interest" description="Disordered" evidence="14">
    <location>
        <begin position="629"/>
        <end position="649"/>
    </location>
</feature>
<dbReference type="InterPro" id="IPR008271">
    <property type="entry name" value="Ser/Thr_kinase_AS"/>
</dbReference>
<dbReference type="GO" id="GO:0005524">
    <property type="term" value="F:ATP binding"/>
    <property type="evidence" value="ECO:0007669"/>
    <property type="project" value="UniProtKB-UniRule"/>
</dbReference>
<dbReference type="GO" id="GO:0106310">
    <property type="term" value="F:protein serine kinase activity"/>
    <property type="evidence" value="ECO:0007669"/>
    <property type="project" value="RHEA"/>
</dbReference>
<keyword evidence="17" id="KW-1185">Reference proteome</keyword>
<dbReference type="PANTHER" id="PTHR24346">
    <property type="entry name" value="MAP/MICROTUBULE AFFINITY-REGULATING KINASE"/>
    <property type="match status" value="1"/>
</dbReference>
<dbReference type="Gene3D" id="3.30.310.80">
    <property type="entry name" value="Kinase associated domain 1, KA1"/>
    <property type="match status" value="1"/>
</dbReference>
<gene>
    <name evidence="16" type="ORF">FN846DRAFT_790422</name>
</gene>
<comment type="subcellular location">
    <subcellularLocation>
        <location evidence="1">Nucleus</location>
    </subcellularLocation>
</comment>
<dbReference type="FunCoup" id="A0A5J5F947">
    <property type="interactions" value="1037"/>
</dbReference>
<dbReference type="AlphaFoldDB" id="A0A5J5F947"/>
<comment type="catalytic activity">
    <reaction evidence="11">
        <text>L-threonyl-[protein] + ATP = O-phospho-L-threonyl-[protein] + ADP + H(+)</text>
        <dbReference type="Rhea" id="RHEA:46608"/>
        <dbReference type="Rhea" id="RHEA-COMP:11060"/>
        <dbReference type="Rhea" id="RHEA-COMP:11605"/>
        <dbReference type="ChEBI" id="CHEBI:15378"/>
        <dbReference type="ChEBI" id="CHEBI:30013"/>
        <dbReference type="ChEBI" id="CHEBI:30616"/>
        <dbReference type="ChEBI" id="CHEBI:61977"/>
        <dbReference type="ChEBI" id="CHEBI:456216"/>
        <dbReference type="EC" id="2.7.11.1"/>
    </reaction>
</comment>
<evidence type="ECO:0000256" key="11">
    <source>
        <dbReference type="ARBA" id="ARBA00047899"/>
    </source>
</evidence>
<dbReference type="GO" id="GO:0004674">
    <property type="term" value="F:protein serine/threonine kinase activity"/>
    <property type="evidence" value="ECO:0007669"/>
    <property type="project" value="UniProtKB-KW"/>
</dbReference>
<keyword evidence="9" id="KW-0539">Nucleus</keyword>
<keyword evidence="4" id="KW-0723">Serine/threonine-protein kinase</keyword>
<feature type="binding site" evidence="13">
    <location>
        <position position="93"/>
    </location>
    <ligand>
        <name>ATP</name>
        <dbReference type="ChEBI" id="CHEBI:30616"/>
    </ligand>
</feature>
<evidence type="ECO:0000256" key="4">
    <source>
        <dbReference type="ARBA" id="ARBA00022527"/>
    </source>
</evidence>
<evidence type="ECO:0000256" key="9">
    <source>
        <dbReference type="ARBA" id="ARBA00023242"/>
    </source>
</evidence>
<protein>
    <recommendedName>
        <fullName evidence="3">non-specific serine/threonine protein kinase</fullName>
        <ecNumber evidence="3">2.7.11.1</ecNumber>
    </recommendedName>
</protein>
<feature type="domain" description="Protein kinase" evidence="15">
    <location>
        <begin position="64"/>
        <end position="315"/>
    </location>
</feature>
<organism evidence="16 17">
    <name type="scientific">Sphaerosporella brunnea</name>
    <dbReference type="NCBI Taxonomy" id="1250544"/>
    <lineage>
        <taxon>Eukaryota</taxon>
        <taxon>Fungi</taxon>
        <taxon>Dikarya</taxon>
        <taxon>Ascomycota</taxon>
        <taxon>Pezizomycotina</taxon>
        <taxon>Pezizomycetes</taxon>
        <taxon>Pezizales</taxon>
        <taxon>Pyronemataceae</taxon>
        <taxon>Sphaerosporella</taxon>
    </lineage>
</organism>
<evidence type="ECO:0000256" key="13">
    <source>
        <dbReference type="PROSITE-ProRule" id="PRU10141"/>
    </source>
</evidence>
<feature type="compositionally biased region" description="Basic and acidic residues" evidence="14">
    <location>
        <begin position="703"/>
        <end position="720"/>
    </location>
</feature>
<evidence type="ECO:0000256" key="12">
    <source>
        <dbReference type="ARBA" id="ARBA00048679"/>
    </source>
</evidence>
<feature type="compositionally biased region" description="Polar residues" evidence="14">
    <location>
        <begin position="443"/>
        <end position="460"/>
    </location>
</feature>
<dbReference type="EMBL" id="VXIS01000014">
    <property type="protein sequence ID" value="KAA8913467.1"/>
    <property type="molecule type" value="Genomic_DNA"/>
</dbReference>
<dbReference type="FunFam" id="1.10.510.10:FF:000544">
    <property type="entry name" value="Non-specific serine/threonine protein kinase"/>
    <property type="match status" value="1"/>
</dbReference>
<dbReference type="SUPFAM" id="SSF56112">
    <property type="entry name" value="Protein kinase-like (PK-like)"/>
    <property type="match status" value="1"/>
</dbReference>
<dbReference type="PANTHER" id="PTHR24346:SF110">
    <property type="entry name" value="NON-SPECIFIC SERINE_THREONINE PROTEIN KINASE"/>
    <property type="match status" value="1"/>
</dbReference>
<dbReference type="InterPro" id="IPR013896">
    <property type="entry name" value="SNF1_UBA"/>
</dbReference>
<dbReference type="GO" id="GO:0035556">
    <property type="term" value="P:intracellular signal transduction"/>
    <property type="evidence" value="ECO:0007669"/>
    <property type="project" value="TreeGrafter"/>
</dbReference>
<comment type="similarity">
    <text evidence="2">Belongs to the protein kinase superfamily. CAMK Ser/Thr protein kinase family. SNF1 subfamily.</text>
</comment>
<evidence type="ECO:0000256" key="14">
    <source>
        <dbReference type="SAM" id="MobiDB-lite"/>
    </source>
</evidence>
<name>A0A5J5F947_9PEZI</name>
<dbReference type="InterPro" id="IPR000719">
    <property type="entry name" value="Prot_kinase_dom"/>
</dbReference>
<dbReference type="PROSITE" id="PS00108">
    <property type="entry name" value="PROTEIN_KINASE_ST"/>
    <property type="match status" value="1"/>
</dbReference>
<comment type="caution">
    <text evidence="16">The sequence shown here is derived from an EMBL/GenBank/DDBJ whole genome shotgun (WGS) entry which is preliminary data.</text>
</comment>
<dbReference type="CDD" id="cd14334">
    <property type="entry name" value="UBA_SNF1_fungi"/>
    <property type="match status" value="1"/>
</dbReference>
<dbReference type="Gene3D" id="1.10.8.10">
    <property type="entry name" value="DNA helicase RuvA subunit, C-terminal domain"/>
    <property type="match status" value="1"/>
</dbReference>
<evidence type="ECO:0000259" key="15">
    <source>
        <dbReference type="PROSITE" id="PS50011"/>
    </source>
</evidence>
<dbReference type="Proteomes" id="UP000326924">
    <property type="component" value="Unassembled WGS sequence"/>
</dbReference>
<keyword evidence="10" id="KW-0119">Carbohydrate metabolism</keyword>
<proteinExistence type="inferred from homology"/>
<evidence type="ECO:0000256" key="8">
    <source>
        <dbReference type="ARBA" id="ARBA00022840"/>
    </source>
</evidence>
<feature type="region of interest" description="Disordered" evidence="14">
    <location>
        <begin position="699"/>
        <end position="722"/>
    </location>
</feature>
<feature type="region of interest" description="Disordered" evidence="14">
    <location>
        <begin position="421"/>
        <end position="492"/>
    </location>
</feature>
<evidence type="ECO:0000256" key="6">
    <source>
        <dbReference type="ARBA" id="ARBA00022741"/>
    </source>
</evidence>
<evidence type="ECO:0000256" key="5">
    <source>
        <dbReference type="ARBA" id="ARBA00022679"/>
    </source>
</evidence>
<evidence type="ECO:0000256" key="2">
    <source>
        <dbReference type="ARBA" id="ARBA00006234"/>
    </source>
</evidence>
<keyword evidence="8 13" id="KW-0067">ATP-binding</keyword>
<dbReference type="InterPro" id="IPR028375">
    <property type="entry name" value="KA1/Ssp2_C"/>
</dbReference>
<sequence>MSPPPGYSQGELAIPPYKPRPIPSNDDELTTSPRRRPPPPPTRPSASKLPQRIDHKPESRLGQYRIIKTVGEGSFGKVKLAIHEVTGQKVALKMISRKNLTSRDMAGRVEREIAYLQLLRHPHIIKLYTVITTPQEIIMVIEYAGGELFDFLVSNGKVPEDSARRFFQQIICAVEYCHRHKIVHRDLKPENLLLDSNLNVKIADFGLSNIMTDGNFLKTSCGSPNYAAPEVIGGKLYAGPEVDVWSCGVILFVLLCGKLPFDDDYIPNLFKKISQGKYSMPSYLSVDAKDLISRMLVVNPIQRITIVEIRKHPWFKKNLPEYLLPPKEEFFDTGVDLSRLPQLEELERGPAERLEGELHEAVVGKLGSTMGYAKDDVQDALNKNEPSAIKDAYMIVRENQMMIPRLSMNAKNDGFMAQSPPAWDSYMPGSPPRSPLTAPHWGTNHTPSRTGSPLSLNPTHPASGYGLTTEEENLSASPQLAPPRSPASSISILPSSMPAYHAALMGRTNPAFQQPINVPKPRFTPVLTNPPPPPSSTPKKPRQTKWQFGIRSRNAPLEAVSCIYRALKKLGAEWVTEPPSSPDSSSPASSDSEEYDDELDIGHTQHREKKHRAPKDPWIIQARWRKFAPTRRASDDSPTTSTAEEEEKEEDCVFVHLTIQLYQLEHDNYLVDFKCAGYERLQPPATGGKKRVGFEETLGGDAAGEKANGHGGRRGEDNKEVNSPFPFLDAAGALIIALADAGD</sequence>
<dbReference type="GO" id="GO:0005737">
    <property type="term" value="C:cytoplasm"/>
    <property type="evidence" value="ECO:0007669"/>
    <property type="project" value="TreeGrafter"/>
</dbReference>
<evidence type="ECO:0000256" key="7">
    <source>
        <dbReference type="ARBA" id="ARBA00022777"/>
    </source>
</evidence>
<dbReference type="SUPFAM" id="SSF103243">
    <property type="entry name" value="KA1-like"/>
    <property type="match status" value="1"/>
</dbReference>
<accession>A0A5J5F947</accession>
<keyword evidence="6 13" id="KW-0547">Nucleotide-binding</keyword>